<feature type="domain" description="Exonuclease" evidence="1">
    <location>
        <begin position="4"/>
        <end position="180"/>
    </location>
</feature>
<dbReference type="InterPro" id="IPR013520">
    <property type="entry name" value="Ribonucl_H"/>
</dbReference>
<dbReference type="EMBL" id="FPHL01000004">
    <property type="protein sequence ID" value="SFV53411.1"/>
    <property type="molecule type" value="Genomic_DNA"/>
</dbReference>
<evidence type="ECO:0000259" key="1">
    <source>
        <dbReference type="SMART" id="SM00479"/>
    </source>
</evidence>
<dbReference type="GO" id="GO:0016787">
    <property type="term" value="F:hydrolase activity"/>
    <property type="evidence" value="ECO:0007669"/>
    <property type="project" value="UniProtKB-KW"/>
</dbReference>
<dbReference type="InterPro" id="IPR036397">
    <property type="entry name" value="RNaseH_sf"/>
</dbReference>
<organism evidence="2">
    <name type="scientific">hydrothermal vent metagenome</name>
    <dbReference type="NCBI Taxonomy" id="652676"/>
    <lineage>
        <taxon>unclassified sequences</taxon>
        <taxon>metagenomes</taxon>
        <taxon>ecological metagenomes</taxon>
    </lineage>
</organism>
<evidence type="ECO:0000313" key="2">
    <source>
        <dbReference type="EMBL" id="SFV53411.1"/>
    </source>
</evidence>
<protein>
    <submittedName>
        <fullName evidence="2">Exodeoxyribonuclease X</fullName>
        <ecNumber evidence="2">3.1.11.-</ecNumber>
    </submittedName>
</protein>
<gene>
    <name evidence="2" type="ORF">MNB_SV-10-1252</name>
</gene>
<dbReference type="Gene3D" id="3.30.420.10">
    <property type="entry name" value="Ribonuclease H-like superfamily/Ribonuclease H"/>
    <property type="match status" value="1"/>
</dbReference>
<dbReference type="SUPFAM" id="SSF53098">
    <property type="entry name" value="Ribonuclease H-like"/>
    <property type="match status" value="1"/>
</dbReference>
<dbReference type="InterPro" id="IPR046768">
    <property type="entry name" value="ExoX-like_C"/>
</dbReference>
<accession>A0A1W1BIW9</accession>
<dbReference type="EC" id="3.1.11.-" evidence="2"/>
<keyword evidence="2" id="KW-0378">Hydrolase</keyword>
<dbReference type="Pfam" id="PF00929">
    <property type="entry name" value="RNase_T"/>
    <property type="match status" value="1"/>
</dbReference>
<dbReference type="AlphaFoldDB" id="A0A1W1BIW9"/>
<name>A0A1W1BIW9_9ZZZZ</name>
<dbReference type="SMART" id="SM00479">
    <property type="entry name" value="EXOIII"/>
    <property type="match status" value="1"/>
</dbReference>
<sequence length="263" mass="30584">MTPTLYFVDVESTGIDLKNDRLIQLAFLKVQGDKIEAFNDLCYTDIEMNDTVVNIHHITNAMLEDKYWPYETDAFIELEKGNSPSNYFIAHGNELDVAMLEHEELSLEMQRIDTDKCSRLLLKEAGSYKLEDLITRYQLTQKAEAVAKQIGLKDIDAHDALSDALWHYVLFEALLERVEGDIDALVTLTAEPMILGKITFGKYKGKSFEEVFQKSPLDLVWMYVNMAQDWPDLDFTLAYWLKQKAFFWQKAQEERKEAEQLRF</sequence>
<dbReference type="Pfam" id="PF20600">
    <property type="entry name" value="ExoX-like_C"/>
    <property type="match status" value="1"/>
</dbReference>
<dbReference type="GO" id="GO:0003676">
    <property type="term" value="F:nucleic acid binding"/>
    <property type="evidence" value="ECO:0007669"/>
    <property type="project" value="InterPro"/>
</dbReference>
<dbReference type="InterPro" id="IPR012337">
    <property type="entry name" value="RNaseH-like_sf"/>
</dbReference>
<proteinExistence type="predicted"/>
<dbReference type="CDD" id="cd06127">
    <property type="entry name" value="DEDDh"/>
    <property type="match status" value="1"/>
</dbReference>
<reference evidence="2" key="1">
    <citation type="submission" date="2016-10" db="EMBL/GenBank/DDBJ databases">
        <authorList>
            <person name="de Groot N.N."/>
        </authorList>
    </citation>
    <scope>NUCLEOTIDE SEQUENCE</scope>
</reference>